<feature type="compositionally biased region" description="Low complexity" evidence="1">
    <location>
        <begin position="451"/>
        <end position="467"/>
    </location>
</feature>
<keyword evidence="3" id="KW-1185">Reference proteome</keyword>
<feature type="region of interest" description="Disordered" evidence="1">
    <location>
        <begin position="448"/>
        <end position="467"/>
    </location>
</feature>
<dbReference type="InterPro" id="IPR013761">
    <property type="entry name" value="SAM/pointed_sf"/>
</dbReference>
<dbReference type="AlphaFoldDB" id="A0AAD9N109"/>
<dbReference type="PANTHER" id="PTHR14454">
    <property type="entry name" value="GRB2-ASSOCIATED AND REGULATOR OF MAPK PROTEIN FAMILY MEMBER"/>
    <property type="match status" value="1"/>
</dbReference>
<evidence type="ECO:0000256" key="1">
    <source>
        <dbReference type="SAM" id="MobiDB-lite"/>
    </source>
</evidence>
<gene>
    <name evidence="2" type="ORF">LSH36_361g01052</name>
</gene>
<reference evidence="2" key="1">
    <citation type="journal article" date="2023" name="Mol. Biol. Evol.">
        <title>Third-Generation Sequencing Reveals the Adaptive Role of the Epigenome in Three Deep-Sea Polychaetes.</title>
        <authorList>
            <person name="Perez M."/>
            <person name="Aroh O."/>
            <person name="Sun Y."/>
            <person name="Lan Y."/>
            <person name="Juniper S.K."/>
            <person name="Young C.R."/>
            <person name="Angers B."/>
            <person name="Qian P.Y."/>
        </authorList>
    </citation>
    <scope>NUCLEOTIDE SEQUENCE</scope>
    <source>
        <strain evidence="2">P08H-3</strain>
    </source>
</reference>
<evidence type="ECO:0000313" key="2">
    <source>
        <dbReference type="EMBL" id="KAK2151493.1"/>
    </source>
</evidence>
<proteinExistence type="predicted"/>
<dbReference type="Gene3D" id="1.10.150.50">
    <property type="entry name" value="Transcription Factor, Ets-1"/>
    <property type="match status" value="1"/>
</dbReference>
<organism evidence="2 3">
    <name type="scientific">Paralvinella palmiformis</name>
    <dbReference type="NCBI Taxonomy" id="53620"/>
    <lineage>
        <taxon>Eukaryota</taxon>
        <taxon>Metazoa</taxon>
        <taxon>Spiralia</taxon>
        <taxon>Lophotrochozoa</taxon>
        <taxon>Annelida</taxon>
        <taxon>Polychaeta</taxon>
        <taxon>Sedentaria</taxon>
        <taxon>Canalipalpata</taxon>
        <taxon>Terebellida</taxon>
        <taxon>Terebelliformia</taxon>
        <taxon>Alvinellidae</taxon>
        <taxon>Paralvinella</taxon>
    </lineage>
</organism>
<name>A0AAD9N109_9ANNE</name>
<comment type="caution">
    <text evidence="2">The sequence shown here is derived from an EMBL/GenBank/DDBJ whole genome shotgun (WGS) entry which is preliminary data.</text>
</comment>
<dbReference type="EMBL" id="JAODUP010000361">
    <property type="protein sequence ID" value="KAK2151493.1"/>
    <property type="molecule type" value="Genomic_DNA"/>
</dbReference>
<sequence length="569" mass="64924">MRDISNRFKLARKMDLIESDHDDLLPDFANWEITDLKHNYKLPEDYEDFEKLSVQSFKWTDTEYTPRQLLDNFHQNMPFIIMTTVGYLGRDEGINAVSSDEMYWVKGIIKVPRVIVANTFDAYFSIPITCKFPVIALMNGARVGRPMTVKQLLEKDDCKYFLFADDHGQCVYEDAGSGERMKFGKLRIVDKYDERYLLLHSVCVGRIYHEAAVIPLYLPTTLVIAVAMATGDHTDFYKTMLRMHHFVRSIPEPVAFPLHLRDCDDIMIFDKKPKEGHYDVLQPARYATLSCVLEEITKVGSHAYTSLIGASSKKTLQRPLPKPPTKRMKFLSFKKRHTDNVEMPKSPSKKVLVDNYGGARGPGTNIGQLVGRGYHIVTVNPRLAVQELQKVLQTGHIPHKSLVEMADLIVQEKPKYSSIYESIEPRGVCSCAVSDNIQRIDVTSNFKSDVQRQADTQQDQKGQGDKTVGCSDFEGIKLKVERRRINKMDDVPEELSRLDCEGVGQCLALLHLARHGQKFNEAQIDGRLLSELDAEILQMEFEFSKFEALKLMKFIGGWRPSKQKAGDED</sequence>
<accession>A0AAD9N109</accession>
<dbReference type="Proteomes" id="UP001208570">
    <property type="component" value="Unassembled WGS sequence"/>
</dbReference>
<dbReference type="InterPro" id="IPR052281">
    <property type="entry name" value="GAREM"/>
</dbReference>
<dbReference type="PANTHER" id="PTHR14454:SF11">
    <property type="entry name" value="SERRANO, ISOFORM F"/>
    <property type="match status" value="1"/>
</dbReference>
<protein>
    <submittedName>
        <fullName evidence="2">Uncharacterized protein</fullName>
    </submittedName>
</protein>
<evidence type="ECO:0000313" key="3">
    <source>
        <dbReference type="Proteomes" id="UP001208570"/>
    </source>
</evidence>